<dbReference type="InterPro" id="IPR053137">
    <property type="entry name" value="NLR-like"/>
</dbReference>
<keyword evidence="1" id="KW-1133">Transmembrane helix</keyword>
<dbReference type="EMBL" id="JBHTMP010000070">
    <property type="protein sequence ID" value="MFD1325210.1"/>
    <property type="molecule type" value="Genomic_DNA"/>
</dbReference>
<dbReference type="InterPro" id="IPR027417">
    <property type="entry name" value="P-loop_NTPase"/>
</dbReference>
<feature type="domain" description="NB-ARC" evidence="2">
    <location>
        <begin position="125"/>
        <end position="277"/>
    </location>
</feature>
<dbReference type="Gene3D" id="1.25.40.10">
    <property type="entry name" value="Tetratricopeptide repeat domain"/>
    <property type="match status" value="2"/>
</dbReference>
<evidence type="ECO:0000256" key="1">
    <source>
        <dbReference type="SAM" id="Phobius"/>
    </source>
</evidence>
<feature type="transmembrane region" description="Helical" evidence="1">
    <location>
        <begin position="45"/>
        <end position="66"/>
    </location>
</feature>
<dbReference type="InterPro" id="IPR011990">
    <property type="entry name" value="TPR-like_helical_dom_sf"/>
</dbReference>
<dbReference type="Pfam" id="PF13424">
    <property type="entry name" value="TPR_12"/>
    <property type="match status" value="1"/>
</dbReference>
<dbReference type="SUPFAM" id="SSF52540">
    <property type="entry name" value="P-loop containing nucleoside triphosphate hydrolases"/>
    <property type="match status" value="1"/>
</dbReference>
<keyword evidence="4" id="KW-1185">Reference proteome</keyword>
<name>A0ABW3YLV5_9ACTN</name>
<dbReference type="PANTHER" id="PTHR46082:SF6">
    <property type="entry name" value="AAA+ ATPASE DOMAIN-CONTAINING PROTEIN-RELATED"/>
    <property type="match status" value="1"/>
</dbReference>
<dbReference type="Pfam" id="PF00931">
    <property type="entry name" value="NB-ARC"/>
    <property type="match status" value="1"/>
</dbReference>
<dbReference type="InterPro" id="IPR002182">
    <property type="entry name" value="NB-ARC"/>
</dbReference>
<keyword evidence="1" id="KW-0812">Transmembrane</keyword>
<evidence type="ECO:0000313" key="3">
    <source>
        <dbReference type="EMBL" id="MFD1325210.1"/>
    </source>
</evidence>
<dbReference type="Gene3D" id="3.40.50.300">
    <property type="entry name" value="P-loop containing nucleotide triphosphate hydrolases"/>
    <property type="match status" value="1"/>
</dbReference>
<dbReference type="Pfam" id="PF13374">
    <property type="entry name" value="TPR_10"/>
    <property type="match status" value="1"/>
</dbReference>
<dbReference type="SUPFAM" id="SSF48452">
    <property type="entry name" value="TPR-like"/>
    <property type="match status" value="2"/>
</dbReference>
<gene>
    <name evidence="3" type="ORF">ACFQ4H_29395</name>
</gene>
<evidence type="ECO:0000313" key="4">
    <source>
        <dbReference type="Proteomes" id="UP001597260"/>
    </source>
</evidence>
<reference evidence="4" key="1">
    <citation type="journal article" date="2019" name="Int. J. Syst. Evol. Microbiol.">
        <title>The Global Catalogue of Microorganisms (GCM) 10K type strain sequencing project: providing services to taxonomists for standard genome sequencing and annotation.</title>
        <authorList>
            <consortium name="The Broad Institute Genomics Platform"/>
            <consortium name="The Broad Institute Genome Sequencing Center for Infectious Disease"/>
            <person name="Wu L."/>
            <person name="Ma J."/>
        </authorList>
    </citation>
    <scope>NUCLEOTIDE SEQUENCE [LARGE SCALE GENOMIC DNA]</scope>
    <source>
        <strain evidence="4">JCM 31037</strain>
    </source>
</reference>
<proteinExistence type="predicted"/>
<accession>A0ABW3YLV5</accession>
<feature type="transmembrane region" description="Helical" evidence="1">
    <location>
        <begin position="12"/>
        <end position="33"/>
    </location>
</feature>
<protein>
    <submittedName>
        <fullName evidence="3">Tetratricopeptide repeat protein</fullName>
    </submittedName>
</protein>
<dbReference type="RefSeq" id="WP_377577158.1">
    <property type="nucleotide sequence ID" value="NZ_JBHTMP010000070.1"/>
</dbReference>
<dbReference type="PANTHER" id="PTHR46082">
    <property type="entry name" value="ATP/GTP-BINDING PROTEIN-RELATED"/>
    <property type="match status" value="1"/>
</dbReference>
<sequence length="787" mass="86486">MGYGKSTASRWLVAVVLVFSSLIILALVLSTVFLFRQGLDRADKWAGVISGYAAAVTLLAAGLAWLKRGAVRRPQVAEQIPAAPSPSTHIFAGASLAAPTSDMPQRVRGRDRHLQRLRRAACQPSSKLQILAGLGGVGKSTIAGEMCRWFAQRNGRPAWWISAKDTPSLTEGLVGLAAELGANHVHLMAIRSEAPRARERLWELLSQAPPGWLLVFDNVDDPSTAGHLRDSGMARCGDRGLVLVTSRINQQRLWGNDAEVHEVELLAEEDAAQVLMDMAPDAGGWAEAQMLAHDLGYLPLALHLAGTNLASPFSIWDSFDDYRESLNELGLDRVLTAGRRIGHEADHRRNVMLTWEMSLTALASHGLPQCRPLLRMLSHYSAVAPIPARLLYADPIRALVGCDSASDALDVRRRVQEGLAGLADQSLITEPEVPDLNTRDGMVALHPVVAETNRANVDGGARTGATPFDRIAILNTAVELIAAVAAPLRFDDHNDWRWFGLLAPHVQELFKVADALDPVHLAQLSTATAQLVASYAWGGFETTAEALADRALNHANRLGGTHPATLHLRNERAWAIGRHGRWEDAHAELLRVRDARSQSLGAEHPDTLDTRHKLAWAVGRLGDWPAAEAQLHAVLDARVDALSELHPDALHSRCCLAWAVGRSGRPGEAERIYRWVIAAREHVLGSDHVETLDARHSLAELYVLDGRFRDAEQLLHEIIKIRVRLLGSRYPETLDSRPRYWLGRALHGQGRHRAAARVLRQLLDDQIRYLDPRHPATEATRKLLGRP</sequence>
<keyword evidence="1" id="KW-0472">Membrane</keyword>
<organism evidence="3 4">
    <name type="scientific">Micromonospora sonneratiae</name>
    <dbReference type="NCBI Taxonomy" id="1184706"/>
    <lineage>
        <taxon>Bacteria</taxon>
        <taxon>Bacillati</taxon>
        <taxon>Actinomycetota</taxon>
        <taxon>Actinomycetes</taxon>
        <taxon>Micromonosporales</taxon>
        <taxon>Micromonosporaceae</taxon>
        <taxon>Micromonospora</taxon>
    </lineage>
</organism>
<comment type="caution">
    <text evidence="3">The sequence shown here is derived from an EMBL/GenBank/DDBJ whole genome shotgun (WGS) entry which is preliminary data.</text>
</comment>
<evidence type="ECO:0000259" key="2">
    <source>
        <dbReference type="Pfam" id="PF00931"/>
    </source>
</evidence>
<dbReference type="Proteomes" id="UP001597260">
    <property type="component" value="Unassembled WGS sequence"/>
</dbReference>